<evidence type="ECO:0000256" key="4">
    <source>
        <dbReference type="ARBA" id="ARBA00023163"/>
    </source>
</evidence>
<feature type="domain" description="HTH luxR-type" evidence="5">
    <location>
        <begin position="144"/>
        <end position="171"/>
    </location>
</feature>
<dbReference type="SUPFAM" id="SSF88946">
    <property type="entry name" value="Sigma2 domain of RNA polymerase sigma factors"/>
    <property type="match status" value="1"/>
</dbReference>
<dbReference type="PANTHER" id="PTHR43133:SF46">
    <property type="entry name" value="RNA POLYMERASE SIGMA-70 FACTOR ECF SUBFAMILY"/>
    <property type="match status" value="1"/>
</dbReference>
<evidence type="ECO:0000256" key="3">
    <source>
        <dbReference type="ARBA" id="ARBA00023082"/>
    </source>
</evidence>
<dbReference type="GO" id="GO:0016987">
    <property type="term" value="F:sigma factor activity"/>
    <property type="evidence" value="ECO:0007669"/>
    <property type="project" value="UniProtKB-KW"/>
</dbReference>
<keyword evidence="3" id="KW-0731">Sigma factor</keyword>
<dbReference type="InterPro" id="IPR036388">
    <property type="entry name" value="WH-like_DNA-bd_sf"/>
</dbReference>
<gene>
    <name evidence="6" type="ORF">DVR12_01865</name>
</gene>
<evidence type="ECO:0000256" key="2">
    <source>
        <dbReference type="ARBA" id="ARBA00023015"/>
    </source>
</evidence>
<comment type="caution">
    <text evidence="6">The sequence shown here is derived from an EMBL/GenBank/DDBJ whole genome shotgun (WGS) entry which is preliminary data.</text>
</comment>
<dbReference type="InterPro" id="IPR013249">
    <property type="entry name" value="RNA_pol_sigma70_r4_t2"/>
</dbReference>
<accession>A0A3E1YGQ3</accession>
<name>A0A3E1YGQ3_9BACT</name>
<dbReference type="InterPro" id="IPR014284">
    <property type="entry name" value="RNA_pol_sigma-70_dom"/>
</dbReference>
<dbReference type="OrthoDB" id="659361at2"/>
<dbReference type="InterPro" id="IPR007627">
    <property type="entry name" value="RNA_pol_sigma70_r2"/>
</dbReference>
<dbReference type="Pfam" id="PF08281">
    <property type="entry name" value="Sigma70_r4_2"/>
    <property type="match status" value="1"/>
</dbReference>
<proteinExistence type="inferred from homology"/>
<dbReference type="InterPro" id="IPR000792">
    <property type="entry name" value="Tscrpt_reg_LuxR_C"/>
</dbReference>
<reference evidence="6 7" key="1">
    <citation type="submission" date="2018-07" db="EMBL/GenBank/DDBJ databases">
        <title>Chitinophaga K2CV101002-2 sp. nov., isolated from a monsoon evergreen broad-leaved forest soil.</title>
        <authorList>
            <person name="Lv Y."/>
        </authorList>
    </citation>
    <scope>NUCLEOTIDE SEQUENCE [LARGE SCALE GENOMIC DNA]</scope>
    <source>
        <strain evidence="6 7">GDMCC 1.1288</strain>
    </source>
</reference>
<dbReference type="InterPro" id="IPR013324">
    <property type="entry name" value="RNA_pol_sigma_r3/r4-like"/>
</dbReference>
<dbReference type="PROSITE" id="PS00622">
    <property type="entry name" value="HTH_LUXR_1"/>
    <property type="match status" value="1"/>
</dbReference>
<dbReference type="Gene3D" id="1.10.1740.10">
    <property type="match status" value="1"/>
</dbReference>
<dbReference type="EMBL" id="QPMM01000001">
    <property type="protein sequence ID" value="RFS26556.1"/>
    <property type="molecule type" value="Genomic_DNA"/>
</dbReference>
<dbReference type="GO" id="GO:0003677">
    <property type="term" value="F:DNA binding"/>
    <property type="evidence" value="ECO:0007669"/>
    <property type="project" value="InterPro"/>
</dbReference>
<dbReference type="NCBIfam" id="TIGR02985">
    <property type="entry name" value="Sig70_bacteroi1"/>
    <property type="match status" value="1"/>
</dbReference>
<dbReference type="RefSeq" id="WP_116973747.1">
    <property type="nucleotide sequence ID" value="NZ_QPMM01000001.1"/>
</dbReference>
<dbReference type="Gene3D" id="1.10.10.10">
    <property type="entry name" value="Winged helix-like DNA-binding domain superfamily/Winged helix DNA-binding domain"/>
    <property type="match status" value="1"/>
</dbReference>
<dbReference type="InterPro" id="IPR039425">
    <property type="entry name" value="RNA_pol_sigma-70-like"/>
</dbReference>
<evidence type="ECO:0000313" key="7">
    <source>
        <dbReference type="Proteomes" id="UP000260644"/>
    </source>
</evidence>
<keyword evidence="7" id="KW-1185">Reference proteome</keyword>
<evidence type="ECO:0000313" key="6">
    <source>
        <dbReference type="EMBL" id="RFS26556.1"/>
    </source>
</evidence>
<dbReference type="GO" id="GO:0006352">
    <property type="term" value="P:DNA-templated transcription initiation"/>
    <property type="evidence" value="ECO:0007669"/>
    <property type="project" value="InterPro"/>
</dbReference>
<evidence type="ECO:0000256" key="1">
    <source>
        <dbReference type="ARBA" id="ARBA00010641"/>
    </source>
</evidence>
<dbReference type="InterPro" id="IPR014327">
    <property type="entry name" value="RNA_pol_sigma70_bacteroid"/>
</dbReference>
<comment type="similarity">
    <text evidence="1">Belongs to the sigma-70 factor family. ECF subfamily.</text>
</comment>
<dbReference type="SUPFAM" id="SSF88659">
    <property type="entry name" value="Sigma3 and sigma4 domains of RNA polymerase sigma factors"/>
    <property type="match status" value="1"/>
</dbReference>
<dbReference type="AlphaFoldDB" id="A0A3E1YGQ3"/>
<keyword evidence="2" id="KW-0805">Transcription regulation</keyword>
<keyword evidence="4" id="KW-0804">Transcription</keyword>
<dbReference type="Pfam" id="PF04542">
    <property type="entry name" value="Sigma70_r2"/>
    <property type="match status" value="1"/>
</dbReference>
<organism evidence="6 7">
    <name type="scientific">Chitinophaga silvatica</name>
    <dbReference type="NCBI Taxonomy" id="2282649"/>
    <lineage>
        <taxon>Bacteria</taxon>
        <taxon>Pseudomonadati</taxon>
        <taxon>Bacteroidota</taxon>
        <taxon>Chitinophagia</taxon>
        <taxon>Chitinophagales</taxon>
        <taxon>Chitinophagaceae</taxon>
        <taxon>Chitinophaga</taxon>
    </lineage>
</organism>
<dbReference type="NCBIfam" id="TIGR02937">
    <property type="entry name" value="sigma70-ECF"/>
    <property type="match status" value="1"/>
</dbReference>
<dbReference type="InterPro" id="IPR013325">
    <property type="entry name" value="RNA_pol_sigma_r2"/>
</dbReference>
<sequence length="189" mass="22733">MSGVEYQKWWDAVWREDDQASFRQLFNHFYKGLVRFAIDLAAGREAAEEIVSDVFIQLWKNRQHNERIQHIKTYLYTSVRNRCYNHHRDSFKHQWQAIEDVEESLPGEIHTHLEYKEMQEWLDLAVRKLSPQAKTIFRLIREEGFKYKEVATILDISPRTVETQLVRATNRLRLALEQYNAHMKQLSAR</sequence>
<protein>
    <submittedName>
        <fullName evidence="6">RNA polymerase sigma-70 factor</fullName>
    </submittedName>
</protein>
<evidence type="ECO:0000259" key="5">
    <source>
        <dbReference type="PROSITE" id="PS00622"/>
    </source>
</evidence>
<dbReference type="PANTHER" id="PTHR43133">
    <property type="entry name" value="RNA POLYMERASE ECF-TYPE SIGMA FACTO"/>
    <property type="match status" value="1"/>
</dbReference>
<dbReference type="Proteomes" id="UP000260644">
    <property type="component" value="Unassembled WGS sequence"/>
</dbReference>